<dbReference type="Pfam" id="PF17765">
    <property type="entry name" value="MLTR_LBD"/>
    <property type="match status" value="1"/>
</dbReference>
<name>A0A7K1V462_9NOCA</name>
<dbReference type="GO" id="GO:0003677">
    <property type="term" value="F:DNA binding"/>
    <property type="evidence" value="ECO:0007669"/>
    <property type="project" value="InterPro"/>
</dbReference>
<evidence type="ECO:0000313" key="2">
    <source>
        <dbReference type="EMBL" id="MVU81307.1"/>
    </source>
</evidence>
<comment type="caution">
    <text evidence="2">The sequence shown here is derived from an EMBL/GenBank/DDBJ whole genome shotgun (WGS) entry which is preliminary data.</text>
</comment>
<feature type="domain" description="HTH cro/C1-type" evidence="1">
    <location>
        <begin position="38"/>
        <end position="84"/>
    </location>
</feature>
<protein>
    <submittedName>
        <fullName evidence="2">Helix-turn-helix domain-containing protein</fullName>
    </submittedName>
</protein>
<evidence type="ECO:0000313" key="3">
    <source>
        <dbReference type="Proteomes" id="UP000466794"/>
    </source>
</evidence>
<keyword evidence="3" id="KW-1185">Reference proteome</keyword>
<dbReference type="Gene3D" id="3.30.450.180">
    <property type="match status" value="1"/>
</dbReference>
<gene>
    <name evidence="2" type="ORF">GPX89_29205</name>
</gene>
<evidence type="ECO:0000259" key="1">
    <source>
        <dbReference type="PROSITE" id="PS50943"/>
    </source>
</evidence>
<accession>A0A7K1V462</accession>
<organism evidence="2 3">
    <name type="scientific">Nocardia terrae</name>
    <dbReference type="NCBI Taxonomy" id="2675851"/>
    <lineage>
        <taxon>Bacteria</taxon>
        <taxon>Bacillati</taxon>
        <taxon>Actinomycetota</taxon>
        <taxon>Actinomycetes</taxon>
        <taxon>Mycobacteriales</taxon>
        <taxon>Nocardiaceae</taxon>
        <taxon>Nocardia</taxon>
    </lineage>
</organism>
<dbReference type="PANTHER" id="PTHR35010:SF2">
    <property type="entry name" value="BLL4672 PROTEIN"/>
    <property type="match status" value="1"/>
</dbReference>
<dbReference type="InterPro" id="IPR001387">
    <property type="entry name" value="Cro/C1-type_HTH"/>
</dbReference>
<dbReference type="EMBL" id="WRPP01000006">
    <property type="protein sequence ID" value="MVU81307.1"/>
    <property type="molecule type" value="Genomic_DNA"/>
</dbReference>
<dbReference type="PROSITE" id="PS50943">
    <property type="entry name" value="HTH_CROC1"/>
    <property type="match status" value="1"/>
</dbReference>
<dbReference type="RefSeq" id="WP_157390905.1">
    <property type="nucleotide sequence ID" value="NZ_WRPP01000006.1"/>
</dbReference>
<dbReference type="Proteomes" id="UP000466794">
    <property type="component" value="Unassembled WGS sequence"/>
</dbReference>
<dbReference type="InterPro" id="IPR041413">
    <property type="entry name" value="MLTR_LBD"/>
</dbReference>
<dbReference type="AlphaFoldDB" id="A0A7K1V462"/>
<proteinExistence type="predicted"/>
<dbReference type="SMART" id="SM00530">
    <property type="entry name" value="HTH_XRE"/>
    <property type="match status" value="1"/>
</dbReference>
<sequence>MDGEQHSGRMLGEFLRAKRSRTRPERFGITTGRRRVVGLKREEVATLAGISTDYYQRVEQGRVVPSDHVLAAIGKVLELDETELFYLRSIARPHPPGPIIASVPDNIDALVSAINDLPVFVIDGMRNVLRWNRLAAQLICDFGSLASVERNMARLLFTDPDMRTLYGDWETYARQTVAALRRMSAMDPDWPQLRELIDDLVVTAPEFAQWWGLHEVGEKIAGTKTIHHPRVGTLRLNYQTLVVNGAPDFMEMFVYLPADSDAHARLRRLSPS</sequence>
<dbReference type="Pfam" id="PF13560">
    <property type="entry name" value="HTH_31"/>
    <property type="match status" value="1"/>
</dbReference>
<dbReference type="PANTHER" id="PTHR35010">
    <property type="entry name" value="BLL4672 PROTEIN-RELATED"/>
    <property type="match status" value="1"/>
</dbReference>
<dbReference type="Gene3D" id="1.10.260.40">
    <property type="entry name" value="lambda repressor-like DNA-binding domains"/>
    <property type="match status" value="1"/>
</dbReference>
<reference evidence="2 3" key="1">
    <citation type="submission" date="2019-12" db="EMBL/GenBank/DDBJ databases">
        <title>Nocardia sp. nov. ET3-3 isolated from soil.</title>
        <authorList>
            <person name="Kanchanasin P."/>
            <person name="Tanasupawat S."/>
            <person name="Yuki M."/>
            <person name="Kudo T."/>
        </authorList>
    </citation>
    <scope>NUCLEOTIDE SEQUENCE [LARGE SCALE GENOMIC DNA]</scope>
    <source>
        <strain evidence="2 3">ET3-3</strain>
    </source>
</reference>
<dbReference type="CDD" id="cd00093">
    <property type="entry name" value="HTH_XRE"/>
    <property type="match status" value="1"/>
</dbReference>
<dbReference type="InterPro" id="IPR010982">
    <property type="entry name" value="Lambda_DNA-bd_dom_sf"/>
</dbReference>
<dbReference type="SUPFAM" id="SSF47413">
    <property type="entry name" value="lambda repressor-like DNA-binding domains"/>
    <property type="match status" value="1"/>
</dbReference>